<feature type="compositionally biased region" description="Low complexity" evidence="1">
    <location>
        <begin position="1"/>
        <end position="17"/>
    </location>
</feature>
<evidence type="ECO:0000313" key="4">
    <source>
        <dbReference type="Proteomes" id="UP001596442"/>
    </source>
</evidence>
<feature type="transmembrane region" description="Helical" evidence="2">
    <location>
        <begin position="43"/>
        <end position="69"/>
    </location>
</feature>
<keyword evidence="2" id="KW-0812">Transmembrane</keyword>
<dbReference type="EMBL" id="JBHSWW010000275">
    <property type="protein sequence ID" value="MFC6754472.1"/>
    <property type="molecule type" value="Genomic_DNA"/>
</dbReference>
<keyword evidence="2" id="KW-0472">Membrane</keyword>
<gene>
    <name evidence="3" type="ORF">ACFQEU_13525</name>
</gene>
<feature type="transmembrane region" description="Helical" evidence="2">
    <location>
        <begin position="75"/>
        <end position="95"/>
    </location>
</feature>
<feature type="transmembrane region" description="Helical" evidence="2">
    <location>
        <begin position="116"/>
        <end position="141"/>
    </location>
</feature>
<keyword evidence="2" id="KW-1133">Transmembrane helix</keyword>
<reference evidence="3 4" key="1">
    <citation type="journal article" date="2019" name="Int. J. Syst. Evol. Microbiol.">
        <title>The Global Catalogue of Microorganisms (GCM) 10K type strain sequencing project: providing services to taxonomists for standard genome sequencing and annotation.</title>
        <authorList>
            <consortium name="The Broad Institute Genomics Platform"/>
            <consortium name="The Broad Institute Genome Sequencing Center for Infectious Disease"/>
            <person name="Wu L."/>
            <person name="Ma J."/>
        </authorList>
    </citation>
    <scope>NUCLEOTIDE SEQUENCE [LARGE SCALE GENOMIC DNA]</scope>
    <source>
        <strain evidence="3 4">CGMCC 1.3239</strain>
    </source>
</reference>
<feature type="non-terminal residue" evidence="3">
    <location>
        <position position="312"/>
    </location>
</feature>
<comment type="caution">
    <text evidence="3">The sequence shown here is derived from an EMBL/GenBank/DDBJ whole genome shotgun (WGS) entry which is preliminary data.</text>
</comment>
<evidence type="ECO:0008006" key="5">
    <source>
        <dbReference type="Google" id="ProtNLM"/>
    </source>
</evidence>
<protein>
    <recommendedName>
        <fullName evidence="5">4-hydroxybenzoate polyprenyltransferase</fullName>
    </recommendedName>
</protein>
<evidence type="ECO:0000256" key="2">
    <source>
        <dbReference type="SAM" id="Phobius"/>
    </source>
</evidence>
<sequence length="312" mass="31499">MEDTSESSSASSDGTESLYRSTRSASEERIGPGTRAGRIGRSLAAYASGAPFVAAVAAVETLIAIVLLGVPLSPAPVVVALVAFAVYTIDHVADADADTRSTPTRAILAYRYGDQLMVAAALAYGIAVALSVLGGPFALVITLLPGVFWVLYASDWLPTLGGVTAEAAGEPPLGGREDGFRYRLPRVKDVLVLNSLLVAFGWAVAVTVIPVAFASGNGGSIATVGTGGTAGVASGAVAGGAPLVAVVFGYFLLRSFVDTELPNVRDVEADATVGVATLPVVYGVVSTRRALYAVDVATAALVTAAAVTGLVA</sequence>
<proteinExistence type="predicted"/>
<evidence type="ECO:0000313" key="3">
    <source>
        <dbReference type="EMBL" id="MFC6754472.1"/>
    </source>
</evidence>
<organism evidence="3 4">
    <name type="scientific">Halorubrum tibetense</name>
    <dbReference type="NCBI Taxonomy" id="175631"/>
    <lineage>
        <taxon>Archaea</taxon>
        <taxon>Methanobacteriati</taxon>
        <taxon>Methanobacteriota</taxon>
        <taxon>Stenosarchaea group</taxon>
        <taxon>Halobacteria</taxon>
        <taxon>Halobacteriales</taxon>
        <taxon>Haloferacaceae</taxon>
        <taxon>Halorubrum</taxon>
    </lineage>
</organism>
<dbReference type="AlphaFoldDB" id="A0ABD5SHR0"/>
<name>A0ABD5SHR0_9EURY</name>
<dbReference type="Proteomes" id="UP001596442">
    <property type="component" value="Unassembled WGS sequence"/>
</dbReference>
<accession>A0ABD5SHR0</accession>
<dbReference type="RefSeq" id="WP_379782993.1">
    <property type="nucleotide sequence ID" value="NZ_JBHSWW010000275.1"/>
</dbReference>
<feature type="transmembrane region" description="Helical" evidence="2">
    <location>
        <begin position="190"/>
        <end position="213"/>
    </location>
</feature>
<feature type="region of interest" description="Disordered" evidence="1">
    <location>
        <begin position="1"/>
        <end position="33"/>
    </location>
</feature>
<feature type="transmembrane region" description="Helical" evidence="2">
    <location>
        <begin position="233"/>
        <end position="253"/>
    </location>
</feature>
<evidence type="ECO:0000256" key="1">
    <source>
        <dbReference type="SAM" id="MobiDB-lite"/>
    </source>
</evidence>
<keyword evidence="4" id="KW-1185">Reference proteome</keyword>